<feature type="compositionally biased region" description="Low complexity" evidence="1">
    <location>
        <begin position="322"/>
        <end position="344"/>
    </location>
</feature>
<organism evidence="3 4">
    <name type="scientific">Cladobotryum mycophilum</name>
    <dbReference type="NCBI Taxonomy" id="491253"/>
    <lineage>
        <taxon>Eukaryota</taxon>
        <taxon>Fungi</taxon>
        <taxon>Dikarya</taxon>
        <taxon>Ascomycota</taxon>
        <taxon>Pezizomycotina</taxon>
        <taxon>Sordariomycetes</taxon>
        <taxon>Hypocreomycetidae</taxon>
        <taxon>Hypocreales</taxon>
        <taxon>Hypocreaceae</taxon>
        <taxon>Cladobotryum</taxon>
    </lineage>
</organism>
<dbReference type="Proteomes" id="UP001338125">
    <property type="component" value="Unassembled WGS sequence"/>
</dbReference>
<feature type="transmembrane region" description="Helical" evidence="2">
    <location>
        <begin position="53"/>
        <end position="76"/>
    </location>
</feature>
<evidence type="ECO:0000256" key="1">
    <source>
        <dbReference type="SAM" id="MobiDB-lite"/>
    </source>
</evidence>
<feature type="region of interest" description="Disordered" evidence="1">
    <location>
        <begin position="1"/>
        <end position="21"/>
    </location>
</feature>
<feature type="compositionally biased region" description="Low complexity" evidence="1">
    <location>
        <begin position="192"/>
        <end position="208"/>
    </location>
</feature>
<sequence length="552" mass="60250">MVINASDTNSPEPPLSSSPTHSHGNRFFLTITNLALSLYQISYSTLRELFNVAYFATAQHWLLAVTIASSCASILWTALRGWVIITLHILKIVWLAFVLLLVVIVRKLINILPCPIIEHGYRLIAFMRGRGKTPRPVISAPIGPVKNSRGADLIRSDKLIIVETLKECENDVSTLEHDLSVSIQTSRRVSASFSSSGPLSSSPTVASSDITATPTIQHPSGQYPSKKARKSFLTTSSIPKPFKSSSSKLMLSKPNPIQDENVPPSLDDLDVPAPQQSRITSKLPKSRTMNALQELKSSMSRPSLGSRYTNTANLGGYSRKASSSSTTTPLLSSTSSRLRLPRSSLASLARSSRSCTPEPLPAQISSAQSSAYWSGRFVALNDRFSSENLTLNAASSSMSNDTQSLRQLQSTNETPYSNLYQRTAHLPHSSTTSALKTMPSAPVVPAVTEDDIRCRRIFAHLNSLCTTPEAKRSLCSWQQAYARRHGRACLLPEGGSMEDKGLMAKIFGSGPVHRGERRSLHALRQATANRANRSMFSENTATPSRSKRLTVS</sequence>
<evidence type="ECO:0000313" key="4">
    <source>
        <dbReference type="Proteomes" id="UP001338125"/>
    </source>
</evidence>
<keyword evidence="4" id="KW-1185">Reference proteome</keyword>
<accession>A0ABR0ST53</accession>
<proteinExistence type="predicted"/>
<feature type="transmembrane region" description="Helical" evidence="2">
    <location>
        <begin position="82"/>
        <end position="105"/>
    </location>
</feature>
<feature type="compositionally biased region" description="Polar residues" evidence="1">
    <location>
        <begin position="532"/>
        <end position="544"/>
    </location>
</feature>
<feature type="compositionally biased region" description="Polar residues" evidence="1">
    <location>
        <begin position="287"/>
        <end position="313"/>
    </location>
</feature>
<feature type="region of interest" description="Disordered" evidence="1">
    <location>
        <begin position="192"/>
        <end position="344"/>
    </location>
</feature>
<keyword evidence="2" id="KW-0472">Membrane</keyword>
<feature type="region of interest" description="Disordered" evidence="1">
    <location>
        <begin position="532"/>
        <end position="552"/>
    </location>
</feature>
<feature type="compositionally biased region" description="Low complexity" evidence="1">
    <location>
        <begin position="236"/>
        <end position="256"/>
    </location>
</feature>
<protein>
    <submittedName>
        <fullName evidence="3">Uncharacterized protein</fullName>
    </submittedName>
</protein>
<reference evidence="3 4" key="1">
    <citation type="submission" date="2024-01" db="EMBL/GenBank/DDBJ databases">
        <title>Complete genome of Cladobotryum mycophilum ATHUM6906.</title>
        <authorList>
            <person name="Christinaki A.C."/>
            <person name="Myridakis A.I."/>
            <person name="Kouvelis V.N."/>
        </authorList>
    </citation>
    <scope>NUCLEOTIDE SEQUENCE [LARGE SCALE GENOMIC DNA]</scope>
    <source>
        <strain evidence="3 4">ATHUM6906</strain>
    </source>
</reference>
<keyword evidence="2" id="KW-1133">Transmembrane helix</keyword>
<comment type="caution">
    <text evidence="3">The sequence shown here is derived from an EMBL/GenBank/DDBJ whole genome shotgun (WGS) entry which is preliminary data.</text>
</comment>
<gene>
    <name evidence="3" type="ORF">PT974_03695</name>
</gene>
<name>A0ABR0ST53_9HYPO</name>
<dbReference type="EMBL" id="JAVFKD010000004">
    <property type="protein sequence ID" value="KAK5995294.1"/>
    <property type="molecule type" value="Genomic_DNA"/>
</dbReference>
<evidence type="ECO:0000256" key="2">
    <source>
        <dbReference type="SAM" id="Phobius"/>
    </source>
</evidence>
<feature type="compositionally biased region" description="Polar residues" evidence="1">
    <location>
        <begin position="1"/>
        <end position="10"/>
    </location>
</feature>
<feature type="compositionally biased region" description="Polar residues" evidence="1">
    <location>
        <begin position="209"/>
        <end position="223"/>
    </location>
</feature>
<evidence type="ECO:0000313" key="3">
    <source>
        <dbReference type="EMBL" id="KAK5995294.1"/>
    </source>
</evidence>
<keyword evidence="2" id="KW-0812">Transmembrane</keyword>